<gene>
    <name evidence="2" type="ORF">GMARGA_LOCUS26766</name>
</gene>
<feature type="non-terminal residue" evidence="2">
    <location>
        <position position="1"/>
    </location>
</feature>
<evidence type="ECO:0000313" key="2">
    <source>
        <dbReference type="EMBL" id="CAG8817283.1"/>
    </source>
</evidence>
<reference evidence="2 3" key="1">
    <citation type="submission" date="2021-06" db="EMBL/GenBank/DDBJ databases">
        <authorList>
            <person name="Kallberg Y."/>
            <person name="Tangrot J."/>
            <person name="Rosling A."/>
        </authorList>
    </citation>
    <scope>NUCLEOTIDE SEQUENCE [LARGE SCALE GENOMIC DNA]</scope>
    <source>
        <strain evidence="2 3">120-4 pot B 10/14</strain>
    </source>
</reference>
<feature type="region of interest" description="Disordered" evidence="1">
    <location>
        <begin position="34"/>
        <end position="64"/>
    </location>
</feature>
<evidence type="ECO:0000313" key="3">
    <source>
        <dbReference type="Proteomes" id="UP000789901"/>
    </source>
</evidence>
<keyword evidence="3" id="KW-1185">Reference proteome</keyword>
<sequence length="64" mass="7303">NMPDKAQYEQAVAHYNEKSYQLAIKEFNMLINKPDSKSLSPNETIQNVSGDKYEPKSAKAKENQ</sequence>
<organism evidence="2 3">
    <name type="scientific">Gigaspora margarita</name>
    <dbReference type="NCBI Taxonomy" id="4874"/>
    <lineage>
        <taxon>Eukaryota</taxon>
        <taxon>Fungi</taxon>
        <taxon>Fungi incertae sedis</taxon>
        <taxon>Mucoromycota</taxon>
        <taxon>Glomeromycotina</taxon>
        <taxon>Glomeromycetes</taxon>
        <taxon>Diversisporales</taxon>
        <taxon>Gigasporaceae</taxon>
        <taxon>Gigaspora</taxon>
    </lineage>
</organism>
<name>A0ABN7W5V6_GIGMA</name>
<protein>
    <submittedName>
        <fullName evidence="2">14188_t:CDS:1</fullName>
    </submittedName>
</protein>
<proteinExistence type="predicted"/>
<dbReference type="EMBL" id="CAJVQB010031698">
    <property type="protein sequence ID" value="CAG8817283.1"/>
    <property type="molecule type" value="Genomic_DNA"/>
</dbReference>
<comment type="caution">
    <text evidence="2">The sequence shown here is derived from an EMBL/GenBank/DDBJ whole genome shotgun (WGS) entry which is preliminary data.</text>
</comment>
<dbReference type="Proteomes" id="UP000789901">
    <property type="component" value="Unassembled WGS sequence"/>
</dbReference>
<feature type="compositionally biased region" description="Polar residues" evidence="1">
    <location>
        <begin position="37"/>
        <end position="49"/>
    </location>
</feature>
<feature type="compositionally biased region" description="Basic and acidic residues" evidence="1">
    <location>
        <begin position="51"/>
        <end position="64"/>
    </location>
</feature>
<evidence type="ECO:0000256" key="1">
    <source>
        <dbReference type="SAM" id="MobiDB-lite"/>
    </source>
</evidence>
<accession>A0ABN7W5V6</accession>